<proteinExistence type="predicted"/>
<dbReference type="Proteomes" id="UP000077755">
    <property type="component" value="Chromosome 2"/>
</dbReference>
<dbReference type="GO" id="GO:0003723">
    <property type="term" value="F:RNA binding"/>
    <property type="evidence" value="ECO:0007669"/>
    <property type="project" value="InterPro"/>
</dbReference>
<reference evidence="4" key="2">
    <citation type="submission" date="2022-03" db="EMBL/GenBank/DDBJ databases">
        <title>Draft title - Genomic analysis of global carrot germplasm unveils the trajectory of domestication and the origin of high carotenoid orange carrot.</title>
        <authorList>
            <person name="Iorizzo M."/>
            <person name="Ellison S."/>
            <person name="Senalik D."/>
            <person name="Macko-Podgorni A."/>
            <person name="Grzebelus D."/>
            <person name="Bostan H."/>
            <person name="Rolling W."/>
            <person name="Curaba J."/>
            <person name="Simon P."/>
        </authorList>
    </citation>
    <scope>NUCLEOTIDE SEQUENCE</scope>
    <source>
        <tissue evidence="4">Leaf</tissue>
    </source>
</reference>
<dbReference type="EMBL" id="CP093344">
    <property type="protein sequence ID" value="WOG87967.1"/>
    <property type="molecule type" value="Genomic_DNA"/>
</dbReference>
<keyword evidence="5" id="KW-1185">Reference proteome</keyword>
<accession>A0AAF0WDJ2</accession>
<dbReference type="PANTHER" id="PTHR10288">
    <property type="entry name" value="KH DOMAIN CONTAINING RNA BINDING PROTEIN"/>
    <property type="match status" value="1"/>
</dbReference>
<reference evidence="4" key="1">
    <citation type="journal article" date="2016" name="Nat. Genet.">
        <title>A high-quality carrot genome assembly provides new insights into carotenoid accumulation and asterid genome evolution.</title>
        <authorList>
            <person name="Iorizzo M."/>
            <person name="Ellison S."/>
            <person name="Senalik D."/>
            <person name="Zeng P."/>
            <person name="Satapoomin P."/>
            <person name="Huang J."/>
            <person name="Bowman M."/>
            <person name="Iovene M."/>
            <person name="Sanseverino W."/>
            <person name="Cavagnaro P."/>
            <person name="Yildiz M."/>
            <person name="Macko-Podgorni A."/>
            <person name="Moranska E."/>
            <person name="Grzebelus E."/>
            <person name="Grzebelus D."/>
            <person name="Ashrafi H."/>
            <person name="Zheng Z."/>
            <person name="Cheng S."/>
            <person name="Spooner D."/>
            <person name="Van Deynze A."/>
            <person name="Simon P."/>
        </authorList>
    </citation>
    <scope>NUCLEOTIDE SEQUENCE</scope>
    <source>
        <tissue evidence="4">Leaf</tissue>
    </source>
</reference>
<dbReference type="CDD" id="cd22437">
    <property type="entry name" value="KH-I_BTR1_rpt2"/>
    <property type="match status" value="1"/>
</dbReference>
<evidence type="ECO:0000256" key="1">
    <source>
        <dbReference type="ARBA" id="ARBA00022737"/>
    </source>
</evidence>
<dbReference type="Pfam" id="PF00013">
    <property type="entry name" value="KH_1"/>
    <property type="match status" value="3"/>
</dbReference>
<gene>
    <name evidence="4" type="ORF">DCAR_0207200</name>
</gene>
<dbReference type="InterPro" id="IPR004088">
    <property type="entry name" value="KH_dom_type_1"/>
</dbReference>
<feature type="domain" description="K Homology" evidence="3">
    <location>
        <begin position="118"/>
        <end position="191"/>
    </location>
</feature>
<feature type="domain" description="K Homology" evidence="3">
    <location>
        <begin position="33"/>
        <end position="106"/>
    </location>
</feature>
<evidence type="ECO:0000259" key="3">
    <source>
        <dbReference type="SMART" id="SM00322"/>
    </source>
</evidence>
<sequence>MQSSDSVADNISPRHIESSLGTSHHTNFKQSNEVSYLKFLVSNAEAGAVIGKGGSIISDLRLQSETFIQLSNNYEFFPGTANRIILVSGQIDCVIKAVELILEKFRNETYDAEGKDEPSSKVRLVVPYSCCGAIIGRRGSTIKSFVELSQAGIRISSPKDLYAGLSDRLVTVVGTISEQMRAIDLILLKLSGNPYYTQSMNVPFSYAGYNVVHYYAVGAKMFNNMYQSNYRQNKEGEGNSVTIGVADEHIGLVLGRGGRNLRRISQISEARIKVSNRNDFISGTTDRKVTITGSERAICVAEDMIMRKLDSAVEHH</sequence>
<feature type="region of interest" description="Disordered" evidence="2">
    <location>
        <begin position="1"/>
        <end position="24"/>
    </location>
</feature>
<organism evidence="4 5">
    <name type="scientific">Daucus carota subsp. sativus</name>
    <name type="common">Carrot</name>
    <dbReference type="NCBI Taxonomy" id="79200"/>
    <lineage>
        <taxon>Eukaryota</taxon>
        <taxon>Viridiplantae</taxon>
        <taxon>Streptophyta</taxon>
        <taxon>Embryophyta</taxon>
        <taxon>Tracheophyta</taxon>
        <taxon>Spermatophyta</taxon>
        <taxon>Magnoliopsida</taxon>
        <taxon>eudicotyledons</taxon>
        <taxon>Gunneridae</taxon>
        <taxon>Pentapetalae</taxon>
        <taxon>asterids</taxon>
        <taxon>campanulids</taxon>
        <taxon>Apiales</taxon>
        <taxon>Apiaceae</taxon>
        <taxon>Apioideae</taxon>
        <taxon>Scandiceae</taxon>
        <taxon>Daucinae</taxon>
        <taxon>Daucus</taxon>
        <taxon>Daucus sect. Daucus</taxon>
    </lineage>
</organism>
<evidence type="ECO:0000313" key="5">
    <source>
        <dbReference type="Proteomes" id="UP000077755"/>
    </source>
</evidence>
<keyword evidence="1" id="KW-0677">Repeat</keyword>
<dbReference type="Gene3D" id="3.30.1370.10">
    <property type="entry name" value="K Homology domain, type 1"/>
    <property type="match status" value="3"/>
</dbReference>
<dbReference type="SUPFAM" id="SSF54791">
    <property type="entry name" value="Eukaryotic type KH-domain (KH-domain type I)"/>
    <property type="match status" value="3"/>
</dbReference>
<dbReference type="InterPro" id="IPR036612">
    <property type="entry name" value="KH_dom_type_1_sf"/>
</dbReference>
<dbReference type="SMART" id="SM00322">
    <property type="entry name" value="KH"/>
    <property type="match status" value="3"/>
</dbReference>
<dbReference type="InterPro" id="IPR004087">
    <property type="entry name" value="KH_dom"/>
</dbReference>
<protein>
    <recommendedName>
        <fullName evidence="3">K Homology domain-containing protein</fullName>
    </recommendedName>
</protein>
<evidence type="ECO:0000256" key="2">
    <source>
        <dbReference type="SAM" id="MobiDB-lite"/>
    </source>
</evidence>
<feature type="domain" description="K Homology" evidence="3">
    <location>
        <begin position="237"/>
        <end position="310"/>
    </location>
</feature>
<evidence type="ECO:0000313" key="4">
    <source>
        <dbReference type="EMBL" id="WOG87967.1"/>
    </source>
</evidence>
<dbReference type="AlphaFoldDB" id="A0AAF0WDJ2"/>
<name>A0AAF0WDJ2_DAUCS</name>